<name>A0ACB8ZC43_9ASTR</name>
<evidence type="ECO:0000313" key="1">
    <source>
        <dbReference type="EMBL" id="KAI3695240.1"/>
    </source>
</evidence>
<comment type="caution">
    <text evidence="1">The sequence shown here is derived from an EMBL/GenBank/DDBJ whole genome shotgun (WGS) entry which is preliminary data.</text>
</comment>
<protein>
    <submittedName>
        <fullName evidence="1">Uncharacterized protein</fullName>
    </submittedName>
</protein>
<proteinExistence type="predicted"/>
<keyword evidence="2" id="KW-1185">Reference proteome</keyword>
<dbReference type="EMBL" id="CM042043">
    <property type="protein sequence ID" value="KAI3695240.1"/>
    <property type="molecule type" value="Genomic_DNA"/>
</dbReference>
<reference evidence="1 2" key="2">
    <citation type="journal article" date="2022" name="Mol. Ecol. Resour.">
        <title>The genomes of chicory, endive, great burdock and yacon provide insights into Asteraceae paleo-polyploidization history and plant inulin production.</title>
        <authorList>
            <person name="Fan W."/>
            <person name="Wang S."/>
            <person name="Wang H."/>
            <person name="Wang A."/>
            <person name="Jiang F."/>
            <person name="Liu H."/>
            <person name="Zhao H."/>
            <person name="Xu D."/>
            <person name="Zhang Y."/>
        </authorList>
    </citation>
    <scope>NUCLEOTIDE SEQUENCE [LARGE SCALE GENOMIC DNA]</scope>
    <source>
        <strain evidence="2">cv. Yunnan</strain>
        <tissue evidence="1">Leaves</tissue>
    </source>
</reference>
<accession>A0ACB8ZC43</accession>
<organism evidence="1 2">
    <name type="scientific">Smallanthus sonchifolius</name>
    <dbReference type="NCBI Taxonomy" id="185202"/>
    <lineage>
        <taxon>Eukaryota</taxon>
        <taxon>Viridiplantae</taxon>
        <taxon>Streptophyta</taxon>
        <taxon>Embryophyta</taxon>
        <taxon>Tracheophyta</taxon>
        <taxon>Spermatophyta</taxon>
        <taxon>Magnoliopsida</taxon>
        <taxon>eudicotyledons</taxon>
        <taxon>Gunneridae</taxon>
        <taxon>Pentapetalae</taxon>
        <taxon>asterids</taxon>
        <taxon>campanulids</taxon>
        <taxon>Asterales</taxon>
        <taxon>Asteraceae</taxon>
        <taxon>Asteroideae</taxon>
        <taxon>Heliantheae alliance</taxon>
        <taxon>Millerieae</taxon>
        <taxon>Smallanthus</taxon>
    </lineage>
</organism>
<evidence type="ECO:0000313" key="2">
    <source>
        <dbReference type="Proteomes" id="UP001056120"/>
    </source>
</evidence>
<dbReference type="Proteomes" id="UP001056120">
    <property type="component" value="Linkage Group LG26"/>
</dbReference>
<gene>
    <name evidence="1" type="ORF">L1987_78232</name>
</gene>
<reference evidence="2" key="1">
    <citation type="journal article" date="2022" name="Mol. Ecol. Resour.">
        <title>The genomes of chicory, endive, great burdock and yacon provide insights into Asteraceae palaeo-polyploidization history and plant inulin production.</title>
        <authorList>
            <person name="Fan W."/>
            <person name="Wang S."/>
            <person name="Wang H."/>
            <person name="Wang A."/>
            <person name="Jiang F."/>
            <person name="Liu H."/>
            <person name="Zhao H."/>
            <person name="Xu D."/>
            <person name="Zhang Y."/>
        </authorList>
    </citation>
    <scope>NUCLEOTIDE SEQUENCE [LARGE SCALE GENOMIC DNA]</scope>
    <source>
        <strain evidence="2">cv. Yunnan</strain>
    </source>
</reference>
<sequence>MQFFIPNTLHFLLVQETKRDTQQGHIPSTLVYVGHMACNSLFVITISTFLIFTTVAGRVITTTSSSDLLTDGVHDGILRLNPFVSADESEACEQTYGFLPCTNTALGNLSYFGIRLPHVPRRYLPLCR</sequence>